<dbReference type="InterPro" id="IPR051706">
    <property type="entry name" value="Glycosyltransferase_domain"/>
</dbReference>
<evidence type="ECO:0000313" key="2">
    <source>
        <dbReference type="EMBL" id="PAA64037.1"/>
    </source>
</evidence>
<dbReference type="SUPFAM" id="SSF53448">
    <property type="entry name" value="Nucleotide-diphospho-sugar transferases"/>
    <property type="match status" value="1"/>
</dbReference>
<dbReference type="InterPro" id="IPR007577">
    <property type="entry name" value="GlycoTrfase_DXD_sugar-bd_CS"/>
</dbReference>
<dbReference type="PANTHER" id="PTHR32385:SF23">
    <property type="entry name" value="NUCLEOTIDE-DIPHOSPHO-SUGAR TRANSFERASE"/>
    <property type="match status" value="1"/>
</dbReference>
<keyword evidence="3" id="KW-1185">Reference proteome</keyword>
<dbReference type="OrthoDB" id="6061538at2759"/>
<gene>
    <name evidence="2" type="ORF">BOX15_Mlig008309g1</name>
</gene>
<dbReference type="PANTHER" id="PTHR32385">
    <property type="entry name" value="MANNOSYL PHOSPHORYLINOSITOL CERAMIDE SYNTHASE"/>
    <property type="match status" value="1"/>
</dbReference>
<organism evidence="2 3">
    <name type="scientific">Macrostomum lignano</name>
    <dbReference type="NCBI Taxonomy" id="282301"/>
    <lineage>
        <taxon>Eukaryota</taxon>
        <taxon>Metazoa</taxon>
        <taxon>Spiralia</taxon>
        <taxon>Lophotrochozoa</taxon>
        <taxon>Platyhelminthes</taxon>
        <taxon>Rhabditophora</taxon>
        <taxon>Macrostomorpha</taxon>
        <taxon>Macrostomida</taxon>
        <taxon>Macrostomidae</taxon>
        <taxon>Macrostomum</taxon>
    </lineage>
</organism>
<keyword evidence="1" id="KW-0808">Transferase</keyword>
<proteinExistence type="predicted"/>
<dbReference type="Pfam" id="PF04488">
    <property type="entry name" value="Gly_transf_sug"/>
    <property type="match status" value="1"/>
</dbReference>
<reference evidence="2 3" key="1">
    <citation type="submission" date="2017-06" db="EMBL/GenBank/DDBJ databases">
        <title>A platform for efficient transgenesis in Macrostomum lignano, a flatworm model organism for stem cell research.</title>
        <authorList>
            <person name="Berezikov E."/>
        </authorList>
    </citation>
    <scope>NUCLEOTIDE SEQUENCE [LARGE SCALE GENOMIC DNA]</scope>
    <source>
        <strain evidence="2">DV1</strain>
        <tissue evidence="2">Whole organism</tissue>
    </source>
</reference>
<sequence length="418" mass="47798">MSMWLRLQRMLVWRHRTTAAKRAVFSFLVSASALYLFLGFTSTTWETVTYEYDVDLDSLGNCSDIISTQELFPDSIPPLVHWTSKSGRVPAKLVPIVRSWRLLLNVRINNSRNFSAGDQLALLKSNNLQDFGTSNGSITNGSNKDVDSFSTDRWHFMHWDDKQISELISKHYPYLVQSYRKLVNGLERSDIGRLVVLHHVGGLYVDTDVELLRDPTPLLRPSQLQEAGLTPNFDCESAVWSQEPIEHAAFPFDLPALISNAVMMSRANHSFLSFVLTNWPPWFQQNWAKKRGRKSIDAVHVTGPVMLQKFYKKYTALKQSDRPADWCGNMLAEPGAFHPLNDVAYVPKRLKTACAKPEKLSKLQKQFCSPLTISKLELKQIPNTSYTVHKFMHLSYRENNFSNSIRISSIVPIFRCKV</sequence>
<dbReference type="InterPro" id="IPR029044">
    <property type="entry name" value="Nucleotide-diphossugar_trans"/>
</dbReference>
<comment type="caution">
    <text evidence="2">The sequence shown here is derived from an EMBL/GenBank/DDBJ whole genome shotgun (WGS) entry which is preliminary data.</text>
</comment>
<protein>
    <submittedName>
        <fullName evidence="2">Uncharacterized protein</fullName>
    </submittedName>
</protein>
<dbReference type="GO" id="GO:0000030">
    <property type="term" value="F:mannosyltransferase activity"/>
    <property type="evidence" value="ECO:0007669"/>
    <property type="project" value="TreeGrafter"/>
</dbReference>
<dbReference type="GO" id="GO:0051999">
    <property type="term" value="P:mannosyl-inositol phosphorylceramide biosynthetic process"/>
    <property type="evidence" value="ECO:0007669"/>
    <property type="project" value="TreeGrafter"/>
</dbReference>
<evidence type="ECO:0000256" key="1">
    <source>
        <dbReference type="ARBA" id="ARBA00022679"/>
    </source>
</evidence>
<dbReference type="GO" id="GO:0016020">
    <property type="term" value="C:membrane"/>
    <property type="evidence" value="ECO:0007669"/>
    <property type="project" value="GOC"/>
</dbReference>
<accession>A0A267ET40</accession>
<dbReference type="Proteomes" id="UP000215902">
    <property type="component" value="Unassembled WGS sequence"/>
</dbReference>
<dbReference type="EMBL" id="NIVC01001789">
    <property type="protein sequence ID" value="PAA64037.1"/>
    <property type="molecule type" value="Genomic_DNA"/>
</dbReference>
<name>A0A267ET40_9PLAT</name>
<dbReference type="AlphaFoldDB" id="A0A267ET40"/>
<dbReference type="Gene3D" id="3.90.550.20">
    <property type="match status" value="1"/>
</dbReference>
<evidence type="ECO:0000313" key="3">
    <source>
        <dbReference type="Proteomes" id="UP000215902"/>
    </source>
</evidence>